<sequence>MGFWQLNLNGVDFSGRRAECQTACHNTSSQMWKAVD</sequence>
<name>A0ABR6MV25_9DEIO</name>
<proteinExistence type="predicted"/>
<protein>
    <submittedName>
        <fullName evidence="1">Uncharacterized protein</fullName>
    </submittedName>
</protein>
<evidence type="ECO:0000313" key="1">
    <source>
        <dbReference type="EMBL" id="MBB5295793.1"/>
    </source>
</evidence>
<reference evidence="1 2" key="1">
    <citation type="submission" date="2020-08" db="EMBL/GenBank/DDBJ databases">
        <title>Genomic Encyclopedia of Type Strains, Phase IV (KMG-IV): sequencing the most valuable type-strain genomes for metagenomic binning, comparative biology and taxonomic classification.</title>
        <authorList>
            <person name="Goeker M."/>
        </authorList>
    </citation>
    <scope>NUCLEOTIDE SEQUENCE [LARGE SCALE GENOMIC DNA]</scope>
    <source>
        <strain evidence="1 2">DSM 105434</strain>
    </source>
</reference>
<accession>A0ABR6MV25</accession>
<organism evidence="1 2">
    <name type="scientific">Deinococcus metallilatus</name>
    <dbReference type="NCBI Taxonomy" id="1211322"/>
    <lineage>
        <taxon>Bacteria</taxon>
        <taxon>Thermotogati</taxon>
        <taxon>Deinococcota</taxon>
        <taxon>Deinococci</taxon>
        <taxon>Deinococcales</taxon>
        <taxon>Deinococcaceae</taxon>
        <taxon>Deinococcus</taxon>
    </lineage>
</organism>
<comment type="caution">
    <text evidence="1">The sequence shown here is derived from an EMBL/GenBank/DDBJ whole genome shotgun (WGS) entry which is preliminary data.</text>
</comment>
<keyword evidence="2" id="KW-1185">Reference proteome</keyword>
<dbReference type="Proteomes" id="UP000536909">
    <property type="component" value="Unassembled WGS sequence"/>
</dbReference>
<gene>
    <name evidence="1" type="ORF">HNQ10_002632</name>
</gene>
<dbReference type="EMBL" id="JACHFV010000008">
    <property type="protein sequence ID" value="MBB5295793.1"/>
    <property type="molecule type" value="Genomic_DNA"/>
</dbReference>
<evidence type="ECO:0000313" key="2">
    <source>
        <dbReference type="Proteomes" id="UP000536909"/>
    </source>
</evidence>